<name>A0ABV6F3C0_9MICC</name>
<dbReference type="EMBL" id="JBHLWH010000014">
    <property type="protein sequence ID" value="MFC0247907.1"/>
    <property type="molecule type" value="Genomic_DNA"/>
</dbReference>
<accession>A0ABV6F3C0</accession>
<keyword evidence="2" id="KW-1185">Reference proteome</keyword>
<dbReference type="RefSeq" id="WP_378040541.1">
    <property type="nucleotide sequence ID" value="NZ_JBHLWH010000014.1"/>
</dbReference>
<protein>
    <submittedName>
        <fullName evidence="1">Uncharacterized protein</fullName>
    </submittedName>
</protein>
<evidence type="ECO:0000313" key="2">
    <source>
        <dbReference type="Proteomes" id="UP001589766"/>
    </source>
</evidence>
<dbReference type="Proteomes" id="UP001589766">
    <property type="component" value="Unassembled WGS sequence"/>
</dbReference>
<proteinExistence type="predicted"/>
<gene>
    <name evidence="1" type="ORF">ACFFIO_05270</name>
</gene>
<comment type="caution">
    <text evidence="1">The sequence shown here is derived from an EMBL/GenBank/DDBJ whole genome shotgun (WGS) entry which is preliminary data.</text>
</comment>
<reference evidence="1 2" key="1">
    <citation type="submission" date="2024-09" db="EMBL/GenBank/DDBJ databases">
        <authorList>
            <person name="Sun Q."/>
            <person name="Mori K."/>
        </authorList>
    </citation>
    <scope>NUCLEOTIDE SEQUENCE [LARGE SCALE GENOMIC DNA]</scope>
    <source>
        <strain evidence="1 2">CCM 7609</strain>
    </source>
</reference>
<organism evidence="1 2">
    <name type="scientific">Citricoccus parietis</name>
    <dbReference type="NCBI Taxonomy" id="592307"/>
    <lineage>
        <taxon>Bacteria</taxon>
        <taxon>Bacillati</taxon>
        <taxon>Actinomycetota</taxon>
        <taxon>Actinomycetes</taxon>
        <taxon>Micrococcales</taxon>
        <taxon>Micrococcaceae</taxon>
        <taxon>Citricoccus</taxon>
    </lineage>
</organism>
<evidence type="ECO:0000313" key="1">
    <source>
        <dbReference type="EMBL" id="MFC0247907.1"/>
    </source>
</evidence>
<sequence>MLNADGGLADGRIRRPIGRLVPFRGHPTGDPATRSAEADVLLTRVGEGLHFDG</sequence>